<dbReference type="Proteomes" id="UP001595640">
    <property type="component" value="Unassembled WGS sequence"/>
</dbReference>
<organism evidence="4 5">
    <name type="scientific">Modicisalibacter luteus</name>
    <dbReference type="NCBI Taxonomy" id="453962"/>
    <lineage>
        <taxon>Bacteria</taxon>
        <taxon>Pseudomonadati</taxon>
        <taxon>Pseudomonadota</taxon>
        <taxon>Gammaproteobacteria</taxon>
        <taxon>Oceanospirillales</taxon>
        <taxon>Halomonadaceae</taxon>
        <taxon>Modicisalibacter</taxon>
    </lineage>
</organism>
<protein>
    <submittedName>
        <fullName evidence="4">TetR family transcriptional regulator</fullName>
    </submittedName>
</protein>
<dbReference type="SUPFAM" id="SSF46689">
    <property type="entry name" value="Homeodomain-like"/>
    <property type="match status" value="1"/>
</dbReference>
<evidence type="ECO:0000313" key="4">
    <source>
        <dbReference type="EMBL" id="MFC3291257.1"/>
    </source>
</evidence>
<proteinExistence type="predicted"/>
<name>A0ABV7LXJ0_9GAMM</name>
<dbReference type="EMBL" id="JBHRUH010000009">
    <property type="protein sequence ID" value="MFC3291257.1"/>
    <property type="molecule type" value="Genomic_DNA"/>
</dbReference>
<sequence length="69" mass="8008">MARTSHEQIAGHAGMTRGAVYWHFKNKADLFHALLDRVRMPGCPSRSCWNRFAPPRTSNLLWIPCVWRT</sequence>
<dbReference type="InterPro" id="IPR009057">
    <property type="entry name" value="Homeodomain-like_sf"/>
</dbReference>
<comment type="caution">
    <text evidence="4">The sequence shown here is derived from an EMBL/GenBank/DDBJ whole genome shotgun (WGS) entry which is preliminary data.</text>
</comment>
<evidence type="ECO:0000256" key="2">
    <source>
        <dbReference type="PROSITE-ProRule" id="PRU00335"/>
    </source>
</evidence>
<keyword evidence="5" id="KW-1185">Reference proteome</keyword>
<dbReference type="InterPro" id="IPR001647">
    <property type="entry name" value="HTH_TetR"/>
</dbReference>
<evidence type="ECO:0000259" key="3">
    <source>
        <dbReference type="PROSITE" id="PS50977"/>
    </source>
</evidence>
<evidence type="ECO:0000313" key="5">
    <source>
        <dbReference type="Proteomes" id="UP001595640"/>
    </source>
</evidence>
<feature type="DNA-binding region" description="H-T-H motif" evidence="2">
    <location>
        <begin position="5"/>
        <end position="24"/>
    </location>
</feature>
<keyword evidence="1 2" id="KW-0238">DNA-binding</keyword>
<evidence type="ECO:0000256" key="1">
    <source>
        <dbReference type="ARBA" id="ARBA00023125"/>
    </source>
</evidence>
<reference evidence="5" key="1">
    <citation type="journal article" date="2019" name="Int. J. Syst. Evol. Microbiol.">
        <title>The Global Catalogue of Microorganisms (GCM) 10K type strain sequencing project: providing services to taxonomists for standard genome sequencing and annotation.</title>
        <authorList>
            <consortium name="The Broad Institute Genomics Platform"/>
            <consortium name="The Broad Institute Genome Sequencing Center for Infectious Disease"/>
            <person name="Wu L."/>
            <person name="Ma J."/>
        </authorList>
    </citation>
    <scope>NUCLEOTIDE SEQUENCE [LARGE SCALE GENOMIC DNA]</scope>
    <source>
        <strain evidence="5">KCTC 12847</strain>
    </source>
</reference>
<dbReference type="Gene3D" id="1.10.357.10">
    <property type="entry name" value="Tetracycline Repressor, domain 2"/>
    <property type="match status" value="1"/>
</dbReference>
<dbReference type="RefSeq" id="WP_156817524.1">
    <property type="nucleotide sequence ID" value="NZ_BMXD01000014.1"/>
</dbReference>
<dbReference type="PROSITE" id="PS50977">
    <property type="entry name" value="HTH_TETR_2"/>
    <property type="match status" value="1"/>
</dbReference>
<dbReference type="Pfam" id="PF00440">
    <property type="entry name" value="TetR_N"/>
    <property type="match status" value="1"/>
</dbReference>
<gene>
    <name evidence="4" type="ORF">ACFOEI_04145</name>
</gene>
<accession>A0ABV7LXJ0</accession>
<feature type="domain" description="HTH tetR-type" evidence="3">
    <location>
        <begin position="1"/>
        <end position="42"/>
    </location>
</feature>